<dbReference type="GO" id="GO:0003677">
    <property type="term" value="F:DNA binding"/>
    <property type="evidence" value="ECO:0007669"/>
    <property type="project" value="UniProtKB-KW"/>
</dbReference>
<evidence type="ECO:0000313" key="2">
    <source>
        <dbReference type="Proteomes" id="UP000190837"/>
    </source>
</evidence>
<name>A0A1C3H6Z2_9GAMM</name>
<dbReference type="Proteomes" id="UP000190837">
    <property type="component" value="Unassembled WGS sequence"/>
</dbReference>
<dbReference type="RefSeq" id="WP_079542098.1">
    <property type="nucleotide sequence ID" value="NZ_FKLO01000080.1"/>
</dbReference>
<evidence type="ECO:0000313" key="1">
    <source>
        <dbReference type="EMBL" id="SAM71619.1"/>
    </source>
</evidence>
<dbReference type="InterPro" id="IPR014926">
    <property type="entry name" value="Phage_D3112_Orf24"/>
</dbReference>
<gene>
    <name evidence="1" type="ORF">CHUV0807_2350</name>
</gene>
<dbReference type="Pfam" id="PF08822">
    <property type="entry name" value="DUF1804"/>
    <property type="match status" value="1"/>
</dbReference>
<dbReference type="AlphaFoldDB" id="A0A1C3H6Z2"/>
<keyword evidence="1" id="KW-0238">DNA-binding</keyword>
<proteinExistence type="predicted"/>
<protein>
    <submittedName>
        <fullName evidence="1">Phage DNA-binding protein</fullName>
    </submittedName>
</protein>
<sequence length="165" mass="18517">MAHEQSTRAELRRLYVFERLSLEKAAELCKVSVATARRWKASAEKTGDDWERVRAAHTMAGGSLEDIARQLLTDLVLQFKATMDELGNVKIDAAERVALLTSLSDSYNKAISANRKLLPETSRLATALEVINRLADYLKLKRPDLLGGFLEVLEDFGAELERELK</sequence>
<dbReference type="EMBL" id="FKLO01000080">
    <property type="protein sequence ID" value="SAM71619.1"/>
    <property type="molecule type" value="Genomic_DNA"/>
</dbReference>
<accession>A0A1C3H6Z2</accession>
<reference evidence="2" key="1">
    <citation type="submission" date="2016-04" db="EMBL/GenBank/DDBJ databases">
        <authorList>
            <person name="Tagini F."/>
        </authorList>
    </citation>
    <scope>NUCLEOTIDE SEQUENCE [LARGE SCALE GENOMIC DNA]</scope>
    <source>
        <strain evidence="2">CHUV0807</strain>
    </source>
</reference>
<organism evidence="1 2">
    <name type="scientific">Cardiobacterium hominis</name>
    <dbReference type="NCBI Taxonomy" id="2718"/>
    <lineage>
        <taxon>Bacteria</taxon>
        <taxon>Pseudomonadati</taxon>
        <taxon>Pseudomonadota</taxon>
        <taxon>Gammaproteobacteria</taxon>
        <taxon>Cardiobacteriales</taxon>
        <taxon>Cardiobacteriaceae</taxon>
        <taxon>Cardiobacterium</taxon>
    </lineage>
</organism>